<dbReference type="EMBL" id="DS113304">
    <property type="protein sequence ID" value="EAY12318.1"/>
    <property type="molecule type" value="Genomic_DNA"/>
</dbReference>
<dbReference type="VEuPathDB" id="TrichDB:TVAG_161240"/>
<dbReference type="KEGG" id="tva:4770280"/>
<reference evidence="1" key="1">
    <citation type="submission" date="2006-10" db="EMBL/GenBank/DDBJ databases">
        <authorList>
            <person name="Amadeo P."/>
            <person name="Zhao Q."/>
            <person name="Wortman J."/>
            <person name="Fraser-Liggett C."/>
            <person name="Carlton J."/>
        </authorList>
    </citation>
    <scope>NUCLEOTIDE SEQUENCE</scope>
    <source>
        <strain evidence="1">G3</strain>
    </source>
</reference>
<evidence type="ECO:0000313" key="2">
    <source>
        <dbReference type="Proteomes" id="UP000001542"/>
    </source>
</evidence>
<gene>
    <name evidence="1" type="ORF">TVAG_161240</name>
</gene>
<dbReference type="Proteomes" id="UP000001542">
    <property type="component" value="Unassembled WGS sequence"/>
</dbReference>
<sequence>MSSDREKLLDDFKKMDISAFQHYDSDRILKNADIINKAYQFAKSDERTKDQLQDPNDFRVPKFPYLVSLDPEHMSSIFILFPGFDREIKRAVQQVVLVEIESINTYEEIFQLFGNPNGQAPTDMKIKKLYPNLSLGKFLFTFDVYIKAAFLSQYGKVYRKLYYVYSPSFLTDISPKNIYLVGEQYQDNEFVSRIYTKINLSATFLKVYFTEDYYPLNCITVIPYTIYSFFKSCFRISSNKYAKLKDN</sequence>
<dbReference type="RefSeq" id="XP_001324541.1">
    <property type="nucleotide sequence ID" value="XM_001324506.1"/>
</dbReference>
<dbReference type="VEuPathDB" id="TrichDB:TVAGG3_0228550"/>
<evidence type="ECO:0000313" key="1">
    <source>
        <dbReference type="EMBL" id="EAY12318.1"/>
    </source>
</evidence>
<protein>
    <submittedName>
        <fullName evidence="1">Uncharacterized protein</fullName>
    </submittedName>
</protein>
<dbReference type="InParanoid" id="A2E4X9"/>
<reference evidence="1" key="2">
    <citation type="journal article" date="2007" name="Science">
        <title>Draft genome sequence of the sexually transmitted pathogen Trichomonas vaginalis.</title>
        <authorList>
            <person name="Carlton J.M."/>
            <person name="Hirt R.P."/>
            <person name="Silva J.C."/>
            <person name="Delcher A.L."/>
            <person name="Schatz M."/>
            <person name="Zhao Q."/>
            <person name="Wortman J.R."/>
            <person name="Bidwell S.L."/>
            <person name="Alsmark U.C.M."/>
            <person name="Besteiro S."/>
            <person name="Sicheritz-Ponten T."/>
            <person name="Noel C.J."/>
            <person name="Dacks J.B."/>
            <person name="Foster P.G."/>
            <person name="Simillion C."/>
            <person name="Van de Peer Y."/>
            <person name="Miranda-Saavedra D."/>
            <person name="Barton G.J."/>
            <person name="Westrop G.D."/>
            <person name="Mueller S."/>
            <person name="Dessi D."/>
            <person name="Fiori P.L."/>
            <person name="Ren Q."/>
            <person name="Paulsen I."/>
            <person name="Zhang H."/>
            <person name="Bastida-Corcuera F.D."/>
            <person name="Simoes-Barbosa A."/>
            <person name="Brown M.T."/>
            <person name="Hayes R.D."/>
            <person name="Mukherjee M."/>
            <person name="Okumura C.Y."/>
            <person name="Schneider R."/>
            <person name="Smith A.J."/>
            <person name="Vanacova S."/>
            <person name="Villalvazo M."/>
            <person name="Haas B.J."/>
            <person name="Pertea M."/>
            <person name="Feldblyum T.V."/>
            <person name="Utterback T.R."/>
            <person name="Shu C.L."/>
            <person name="Osoegawa K."/>
            <person name="de Jong P.J."/>
            <person name="Hrdy I."/>
            <person name="Horvathova L."/>
            <person name="Zubacova Z."/>
            <person name="Dolezal P."/>
            <person name="Malik S.B."/>
            <person name="Logsdon J.M. Jr."/>
            <person name="Henze K."/>
            <person name="Gupta A."/>
            <person name="Wang C.C."/>
            <person name="Dunne R.L."/>
            <person name="Upcroft J.A."/>
            <person name="Upcroft P."/>
            <person name="White O."/>
            <person name="Salzberg S.L."/>
            <person name="Tang P."/>
            <person name="Chiu C.-H."/>
            <person name="Lee Y.-S."/>
            <person name="Embley T.M."/>
            <person name="Coombs G.H."/>
            <person name="Mottram J.C."/>
            <person name="Tachezy J."/>
            <person name="Fraser-Liggett C.M."/>
            <person name="Johnson P.J."/>
        </authorList>
    </citation>
    <scope>NUCLEOTIDE SEQUENCE [LARGE SCALE GENOMIC DNA]</scope>
    <source>
        <strain evidence="1">G3</strain>
    </source>
</reference>
<proteinExistence type="predicted"/>
<dbReference type="AlphaFoldDB" id="A2E4X9"/>
<name>A2E4X9_TRIV3</name>
<accession>A2E4X9</accession>
<organism evidence="1 2">
    <name type="scientific">Trichomonas vaginalis (strain ATCC PRA-98 / G3)</name>
    <dbReference type="NCBI Taxonomy" id="412133"/>
    <lineage>
        <taxon>Eukaryota</taxon>
        <taxon>Metamonada</taxon>
        <taxon>Parabasalia</taxon>
        <taxon>Trichomonadida</taxon>
        <taxon>Trichomonadidae</taxon>
        <taxon>Trichomonas</taxon>
    </lineage>
</organism>
<keyword evidence="2" id="KW-1185">Reference proteome</keyword>